<feature type="compositionally biased region" description="Basic and acidic residues" evidence="2">
    <location>
        <begin position="161"/>
        <end position="180"/>
    </location>
</feature>
<keyword evidence="1" id="KW-0175">Coiled coil</keyword>
<dbReference type="Proteomes" id="UP001151760">
    <property type="component" value="Unassembled WGS sequence"/>
</dbReference>
<evidence type="ECO:0000313" key="3">
    <source>
        <dbReference type="EMBL" id="GJS76026.1"/>
    </source>
</evidence>
<feature type="region of interest" description="Disordered" evidence="2">
    <location>
        <begin position="446"/>
        <end position="465"/>
    </location>
</feature>
<reference evidence="3" key="1">
    <citation type="journal article" date="2022" name="Int. J. Mol. Sci.">
        <title>Draft Genome of Tanacetum Coccineum: Genomic Comparison of Closely Related Tanacetum-Family Plants.</title>
        <authorList>
            <person name="Yamashiro T."/>
            <person name="Shiraishi A."/>
            <person name="Nakayama K."/>
            <person name="Satake H."/>
        </authorList>
    </citation>
    <scope>NUCLEOTIDE SEQUENCE</scope>
</reference>
<evidence type="ECO:0000256" key="2">
    <source>
        <dbReference type="SAM" id="MobiDB-lite"/>
    </source>
</evidence>
<evidence type="ECO:0000256" key="1">
    <source>
        <dbReference type="SAM" id="Coils"/>
    </source>
</evidence>
<feature type="coiled-coil region" evidence="1">
    <location>
        <begin position="343"/>
        <end position="370"/>
    </location>
</feature>
<gene>
    <name evidence="3" type="ORF">Tco_0725907</name>
</gene>
<accession>A0ABQ4YF15</accession>
<organism evidence="3 4">
    <name type="scientific">Tanacetum coccineum</name>
    <dbReference type="NCBI Taxonomy" id="301880"/>
    <lineage>
        <taxon>Eukaryota</taxon>
        <taxon>Viridiplantae</taxon>
        <taxon>Streptophyta</taxon>
        <taxon>Embryophyta</taxon>
        <taxon>Tracheophyta</taxon>
        <taxon>Spermatophyta</taxon>
        <taxon>Magnoliopsida</taxon>
        <taxon>eudicotyledons</taxon>
        <taxon>Gunneridae</taxon>
        <taxon>Pentapetalae</taxon>
        <taxon>asterids</taxon>
        <taxon>campanulids</taxon>
        <taxon>Asterales</taxon>
        <taxon>Asteraceae</taxon>
        <taxon>Asteroideae</taxon>
        <taxon>Anthemideae</taxon>
        <taxon>Anthemidinae</taxon>
        <taxon>Tanacetum</taxon>
    </lineage>
</organism>
<dbReference type="EMBL" id="BQNB010010345">
    <property type="protein sequence ID" value="GJS76026.1"/>
    <property type="molecule type" value="Genomic_DNA"/>
</dbReference>
<proteinExistence type="predicted"/>
<reference evidence="3" key="2">
    <citation type="submission" date="2022-01" db="EMBL/GenBank/DDBJ databases">
        <authorList>
            <person name="Yamashiro T."/>
            <person name="Shiraishi A."/>
            <person name="Satake H."/>
            <person name="Nakayama K."/>
        </authorList>
    </citation>
    <scope>NUCLEOTIDE SEQUENCE</scope>
</reference>
<feature type="compositionally biased region" description="Basic and acidic residues" evidence="2">
    <location>
        <begin position="454"/>
        <end position="465"/>
    </location>
</feature>
<name>A0ABQ4YF15_9ASTR</name>
<evidence type="ECO:0000313" key="4">
    <source>
        <dbReference type="Proteomes" id="UP001151760"/>
    </source>
</evidence>
<keyword evidence="4" id="KW-1185">Reference proteome</keyword>
<feature type="coiled-coil region" evidence="1">
    <location>
        <begin position="64"/>
        <end position="91"/>
    </location>
</feature>
<feature type="compositionally biased region" description="Polar residues" evidence="2">
    <location>
        <begin position="147"/>
        <end position="160"/>
    </location>
</feature>
<protein>
    <submittedName>
        <fullName evidence="3">Uncharacterized protein</fullName>
    </submittedName>
</protein>
<comment type="caution">
    <text evidence="3">The sequence shown here is derived from an EMBL/GenBank/DDBJ whole genome shotgun (WGS) entry which is preliminary data.</text>
</comment>
<sequence length="465" mass="52900">MENINPSSPPESLNSFRNRKIYELNALLESLNLTTPPLERDFSYLEGDIRFVELFKEYEIGDLVREKQRRKKKEVKAIKEIEKRLKEREIQQQESLVTEGTTLEVNLSTDGTTLDGSLVTEGTTLDASLVTKGISLDASLVAKQSTIDSTTSSEQQNESNGSRKECSRLGNEKRSYDNESKSLGNNATYAEKILVDTVASDIEYADIGPSYDSDTVSEVHHDTFKNVFTNGIQNYEQHESKPGIYVVNENNSNIISDIPNMDPDRDCEAQQANALLTKELERYKEKEKYFANDKTIESEYCKKIKLLNDKISNLKSQAYQNDKTFARENRKYDEYVQPLLKRKNELEKKNQEFLKQINDLDNKLQKIGETAQTLHMFLPKEDSVHTRKHGIGFENQNDVENPFVLNKAKELTPSLYDIDKMGQDVMETASRFASDAVRMHSDGVNTKSNGVTLADKDKPIEDSVG</sequence>
<feature type="region of interest" description="Disordered" evidence="2">
    <location>
        <begin position="147"/>
        <end position="183"/>
    </location>
</feature>